<reference evidence="2" key="1">
    <citation type="submission" date="2023-07" db="EMBL/GenBank/DDBJ databases">
        <authorList>
            <consortium name="AG Swart"/>
            <person name="Singh M."/>
            <person name="Singh A."/>
            <person name="Seah K."/>
            <person name="Emmerich C."/>
        </authorList>
    </citation>
    <scope>NUCLEOTIDE SEQUENCE</scope>
    <source>
        <strain evidence="2">DP1</strain>
    </source>
</reference>
<proteinExistence type="predicted"/>
<accession>A0AAD1Y339</accession>
<dbReference type="AlphaFoldDB" id="A0AAD1Y339"/>
<name>A0AAD1Y339_EUPCR</name>
<feature type="region of interest" description="Disordered" evidence="1">
    <location>
        <begin position="1"/>
        <end position="33"/>
    </location>
</feature>
<comment type="caution">
    <text evidence="2">The sequence shown here is derived from an EMBL/GenBank/DDBJ whole genome shotgun (WGS) entry which is preliminary data.</text>
</comment>
<protein>
    <submittedName>
        <fullName evidence="2">Uncharacterized protein</fullName>
    </submittedName>
</protein>
<dbReference type="EMBL" id="CAMPGE010026071">
    <property type="protein sequence ID" value="CAI2383769.1"/>
    <property type="molecule type" value="Genomic_DNA"/>
</dbReference>
<evidence type="ECO:0000313" key="2">
    <source>
        <dbReference type="EMBL" id="CAI2383769.1"/>
    </source>
</evidence>
<keyword evidence="3" id="KW-1185">Reference proteome</keyword>
<evidence type="ECO:0000313" key="3">
    <source>
        <dbReference type="Proteomes" id="UP001295684"/>
    </source>
</evidence>
<evidence type="ECO:0000256" key="1">
    <source>
        <dbReference type="SAM" id="MobiDB-lite"/>
    </source>
</evidence>
<dbReference type="Proteomes" id="UP001295684">
    <property type="component" value="Unassembled WGS sequence"/>
</dbReference>
<organism evidence="2 3">
    <name type="scientific">Euplotes crassus</name>
    <dbReference type="NCBI Taxonomy" id="5936"/>
    <lineage>
        <taxon>Eukaryota</taxon>
        <taxon>Sar</taxon>
        <taxon>Alveolata</taxon>
        <taxon>Ciliophora</taxon>
        <taxon>Intramacronucleata</taxon>
        <taxon>Spirotrichea</taxon>
        <taxon>Hypotrichia</taxon>
        <taxon>Euplotida</taxon>
        <taxon>Euplotidae</taxon>
        <taxon>Moneuplotes</taxon>
    </lineage>
</organism>
<sequence length="137" mass="15760">MSNYQARNPDHAKRRTHDHSRSLSNEEDDNRKERISSCIQTLSDLCSPDSILSSIVIPTSAEEISQLLEDPDFYHKIQKESQKELVNFQKSIEKCLNRIESKVADSFQGMMNAKKKSRKSLDDLKSHMKSNVTDIFS</sequence>
<gene>
    <name evidence="2" type="ORF">ECRASSUSDP1_LOCUS25281</name>
</gene>